<dbReference type="InterPro" id="IPR013785">
    <property type="entry name" value="Aldolase_TIM"/>
</dbReference>
<dbReference type="SFLD" id="SFLDG01066">
    <property type="entry name" value="organic_radical-activating_enz"/>
    <property type="match status" value="1"/>
</dbReference>
<organism evidence="12 13">
    <name type="scientific">Nonomuraea guangzhouensis</name>
    <dbReference type="NCBI Taxonomy" id="1291555"/>
    <lineage>
        <taxon>Bacteria</taxon>
        <taxon>Bacillati</taxon>
        <taxon>Actinomycetota</taxon>
        <taxon>Actinomycetes</taxon>
        <taxon>Streptosporangiales</taxon>
        <taxon>Streptosporangiaceae</taxon>
        <taxon>Nonomuraea</taxon>
    </lineage>
</organism>
<dbReference type="NCBIfam" id="TIGR02493">
    <property type="entry name" value="PFLA"/>
    <property type="match status" value="1"/>
</dbReference>
<evidence type="ECO:0000256" key="6">
    <source>
        <dbReference type="ARBA" id="ARBA00022723"/>
    </source>
</evidence>
<keyword evidence="5 10" id="KW-0949">S-adenosyl-L-methionine</keyword>
<dbReference type="SUPFAM" id="SSF102114">
    <property type="entry name" value="Radical SAM enzymes"/>
    <property type="match status" value="1"/>
</dbReference>
<comment type="cofactor">
    <cofactor evidence="10">
        <name>[4Fe-4S] cluster</name>
        <dbReference type="ChEBI" id="CHEBI:49883"/>
    </cofactor>
    <text evidence="10">Binds 1 [4Fe-4S] cluster. The cluster is coordinated with 3 cysteines and an exchangeable S-adenosyl-L-methionine.</text>
</comment>
<comment type="catalytic activity">
    <reaction evidence="10">
        <text>glycyl-[formate C-acetyltransferase] + reduced [flavodoxin] + S-adenosyl-L-methionine = glycin-2-yl radical-[formate C-acetyltransferase] + semiquinone [flavodoxin] + 5'-deoxyadenosine + L-methionine + H(+)</text>
        <dbReference type="Rhea" id="RHEA:19225"/>
        <dbReference type="Rhea" id="RHEA-COMP:10622"/>
        <dbReference type="Rhea" id="RHEA-COMP:12190"/>
        <dbReference type="Rhea" id="RHEA-COMP:12191"/>
        <dbReference type="Rhea" id="RHEA-COMP:14480"/>
        <dbReference type="ChEBI" id="CHEBI:15378"/>
        <dbReference type="ChEBI" id="CHEBI:17319"/>
        <dbReference type="ChEBI" id="CHEBI:29947"/>
        <dbReference type="ChEBI" id="CHEBI:32722"/>
        <dbReference type="ChEBI" id="CHEBI:57618"/>
        <dbReference type="ChEBI" id="CHEBI:57844"/>
        <dbReference type="ChEBI" id="CHEBI:59789"/>
        <dbReference type="ChEBI" id="CHEBI:140311"/>
        <dbReference type="EC" id="1.97.1.4"/>
    </reaction>
</comment>
<evidence type="ECO:0000256" key="1">
    <source>
        <dbReference type="ARBA" id="ARBA00003141"/>
    </source>
</evidence>
<dbReference type="PIRSF" id="PIRSF000371">
    <property type="entry name" value="PFL_act_enz"/>
    <property type="match status" value="1"/>
</dbReference>
<dbReference type="EC" id="1.97.1.4" evidence="10"/>
<evidence type="ECO:0000313" key="13">
    <source>
        <dbReference type="Proteomes" id="UP001597097"/>
    </source>
</evidence>
<dbReference type="PANTHER" id="PTHR30352">
    <property type="entry name" value="PYRUVATE FORMATE-LYASE-ACTIVATING ENZYME"/>
    <property type="match status" value="1"/>
</dbReference>
<dbReference type="CDD" id="cd01335">
    <property type="entry name" value="Radical_SAM"/>
    <property type="match status" value="1"/>
</dbReference>
<keyword evidence="12" id="KW-0670">Pyruvate</keyword>
<evidence type="ECO:0000256" key="4">
    <source>
        <dbReference type="ARBA" id="ARBA00022485"/>
    </source>
</evidence>
<comment type="caution">
    <text evidence="12">The sequence shown here is derived from an EMBL/GenBank/DDBJ whole genome shotgun (WGS) entry which is preliminary data.</text>
</comment>
<dbReference type="PROSITE" id="PS01087">
    <property type="entry name" value="RADICAL_ACTIVATING"/>
    <property type="match status" value="1"/>
</dbReference>
<dbReference type="RefSeq" id="WP_308127586.1">
    <property type="nucleotide sequence ID" value="NZ_JAHKRM010000060.1"/>
</dbReference>
<dbReference type="SFLD" id="SFLDS00029">
    <property type="entry name" value="Radical_SAM"/>
    <property type="match status" value="1"/>
</dbReference>
<keyword evidence="6 10" id="KW-0479">Metal-binding</keyword>
<dbReference type="EMBL" id="JBHUCM010000054">
    <property type="protein sequence ID" value="MFD1546050.1"/>
    <property type="molecule type" value="Genomic_DNA"/>
</dbReference>
<comment type="subcellular location">
    <subcellularLocation>
        <location evidence="10">Cytoplasm</location>
    </subcellularLocation>
</comment>
<keyword evidence="8 10" id="KW-0408">Iron</keyword>
<dbReference type="PANTHER" id="PTHR30352:SF5">
    <property type="entry name" value="PYRUVATE FORMATE-LYASE 1-ACTIVATING ENZYME"/>
    <property type="match status" value="1"/>
</dbReference>
<comment type="similarity">
    <text evidence="2 10">Belongs to the organic radical-activating enzymes family.</text>
</comment>
<evidence type="ECO:0000256" key="7">
    <source>
        <dbReference type="ARBA" id="ARBA00023002"/>
    </source>
</evidence>
<evidence type="ECO:0000313" key="12">
    <source>
        <dbReference type="EMBL" id="MFD1546050.1"/>
    </source>
</evidence>
<dbReference type="Gene3D" id="3.20.20.70">
    <property type="entry name" value="Aldolase class I"/>
    <property type="match status" value="1"/>
</dbReference>
<protein>
    <recommendedName>
        <fullName evidence="3 10">Pyruvate formate-lyase-activating enzyme</fullName>
        <ecNumber evidence="10">1.97.1.4</ecNumber>
    </recommendedName>
</protein>
<keyword evidence="9 10" id="KW-0411">Iron-sulfur</keyword>
<name>A0ABW4GT69_9ACTN</name>
<dbReference type="SFLD" id="SFLDG01067">
    <property type="entry name" value="SPASM/twitch_domain_containing"/>
    <property type="match status" value="1"/>
</dbReference>
<evidence type="ECO:0000256" key="8">
    <source>
        <dbReference type="ARBA" id="ARBA00023004"/>
    </source>
</evidence>
<dbReference type="Pfam" id="PF04055">
    <property type="entry name" value="Radical_SAM"/>
    <property type="match status" value="1"/>
</dbReference>
<keyword evidence="13" id="KW-1185">Reference proteome</keyword>
<dbReference type="PROSITE" id="PS51918">
    <property type="entry name" value="RADICAL_SAM"/>
    <property type="match status" value="1"/>
</dbReference>
<dbReference type="InterPro" id="IPR007197">
    <property type="entry name" value="rSAM"/>
</dbReference>
<dbReference type="InterPro" id="IPR012839">
    <property type="entry name" value="Organic_radical_activase"/>
</dbReference>
<accession>A0ABW4GT69</accession>
<evidence type="ECO:0000256" key="10">
    <source>
        <dbReference type="RuleBase" id="RU362053"/>
    </source>
</evidence>
<proteinExistence type="inferred from homology"/>
<dbReference type="InterPro" id="IPR001989">
    <property type="entry name" value="Radical_activat_CS"/>
</dbReference>
<keyword evidence="10" id="KW-0963">Cytoplasm</keyword>
<evidence type="ECO:0000256" key="3">
    <source>
        <dbReference type="ARBA" id="ARBA00021356"/>
    </source>
</evidence>
<evidence type="ECO:0000256" key="9">
    <source>
        <dbReference type="ARBA" id="ARBA00023014"/>
    </source>
</evidence>
<evidence type="ECO:0000259" key="11">
    <source>
        <dbReference type="PROSITE" id="PS51918"/>
    </source>
</evidence>
<sequence length="263" mass="28927">MNTRQAELRQAAIELCHPPAQPGTGVISSWDLSIGVDGPGTRFVVFTCGCPLRCLYCQNPETWRRRDGHPVSVREVMTEIDRYRRFISVAGGGVTISGGEPLLQLDFTADLLRRCHDNGLHTALDTSGLLGDRMSDAMLADTDLVLLDIKSSDPATYRKVTGGPLEPTLRFARRLAALGRPTWIRFVLVPGLTDDEANVDGLARFVADLGNVERVDVLPFHRMAADKYRKLGLSFPLFDVAPPDQDLLNRVHAQFHAHGVAST</sequence>
<dbReference type="InterPro" id="IPR058240">
    <property type="entry name" value="rSAM_sf"/>
</dbReference>
<dbReference type="Proteomes" id="UP001597097">
    <property type="component" value="Unassembled WGS sequence"/>
</dbReference>
<dbReference type="InterPro" id="IPR034457">
    <property type="entry name" value="Organic_radical-activating"/>
</dbReference>
<dbReference type="InterPro" id="IPR012838">
    <property type="entry name" value="PFL1_activating"/>
</dbReference>
<keyword evidence="7 10" id="KW-0560">Oxidoreductase</keyword>
<reference evidence="13" key="1">
    <citation type="journal article" date="2019" name="Int. J. Syst. Evol. Microbiol.">
        <title>The Global Catalogue of Microorganisms (GCM) 10K type strain sequencing project: providing services to taxonomists for standard genome sequencing and annotation.</title>
        <authorList>
            <consortium name="The Broad Institute Genomics Platform"/>
            <consortium name="The Broad Institute Genome Sequencing Center for Infectious Disease"/>
            <person name="Wu L."/>
            <person name="Ma J."/>
        </authorList>
    </citation>
    <scope>NUCLEOTIDE SEQUENCE [LARGE SCALE GENOMIC DNA]</scope>
    <source>
        <strain evidence="13">CGMCC 1.15399</strain>
    </source>
</reference>
<evidence type="ECO:0000256" key="5">
    <source>
        <dbReference type="ARBA" id="ARBA00022691"/>
    </source>
</evidence>
<keyword evidence="4 10" id="KW-0004">4Fe-4S</keyword>
<feature type="domain" description="Radical SAM core" evidence="11">
    <location>
        <begin position="36"/>
        <end position="258"/>
    </location>
</feature>
<dbReference type="GO" id="GO:0043365">
    <property type="term" value="F:[formate-C-acetyltransferase]-activating enzyme activity"/>
    <property type="evidence" value="ECO:0007669"/>
    <property type="project" value="UniProtKB-EC"/>
</dbReference>
<gene>
    <name evidence="12" type="primary">pflA</name>
    <name evidence="12" type="ORF">ACFSJ0_54065</name>
</gene>
<comment type="function">
    <text evidence="1 10">Activation of pyruvate formate-lyase under anaerobic conditions by generation of an organic free radical, using S-adenosylmethionine and reduced flavodoxin as cosubstrates to produce 5'-deoxy-adenosine.</text>
</comment>
<evidence type="ECO:0000256" key="2">
    <source>
        <dbReference type="ARBA" id="ARBA00009777"/>
    </source>
</evidence>